<organism evidence="1 2">
    <name type="scientific">Sphingomonas lutea</name>
    <dbReference type="NCBI Taxonomy" id="1045317"/>
    <lineage>
        <taxon>Bacteria</taxon>
        <taxon>Pseudomonadati</taxon>
        <taxon>Pseudomonadota</taxon>
        <taxon>Alphaproteobacteria</taxon>
        <taxon>Sphingomonadales</taxon>
        <taxon>Sphingomonadaceae</taxon>
        <taxon>Sphingomonas</taxon>
    </lineage>
</organism>
<dbReference type="AlphaFoldDB" id="A0A7G9SF25"/>
<dbReference type="Proteomes" id="UP000515971">
    <property type="component" value="Chromosome"/>
</dbReference>
<keyword evidence="2" id="KW-1185">Reference proteome</keyword>
<gene>
    <name evidence="1" type="ORF">H9L13_06850</name>
</gene>
<reference evidence="1 2" key="1">
    <citation type="submission" date="2020-08" db="EMBL/GenBank/DDBJ databases">
        <title>Genome sequence of Sphingomonas lutea KCTC 23642T.</title>
        <authorList>
            <person name="Hyun D.-W."/>
            <person name="Bae J.-W."/>
        </authorList>
    </citation>
    <scope>NUCLEOTIDE SEQUENCE [LARGE SCALE GENOMIC DNA]</scope>
    <source>
        <strain evidence="1 2">KCTC 23642</strain>
    </source>
</reference>
<dbReference type="EMBL" id="CP060718">
    <property type="protein sequence ID" value="QNN66450.1"/>
    <property type="molecule type" value="Genomic_DNA"/>
</dbReference>
<sequence length="377" mass="43926">MAEPDDDLLHVRQNIFAAVLLRLAYLRGFEPPPERNFIGQRYIEDPAKVRCVIGALFMFPGEVEPFEYYERGVHVTVQQHGPILHVEIDRFISQLLWDDLRLLGEGQEFVVGYLSTLMPSLNRRLLDNRYMRGHLLSRTFAVFEAVDLHITVGSRRLWIHWPPSLPPFPPTVALSGLNLPTYVRDYIDSIAAYFRHEYDDCVRRVITATENFMDAHRWRAKPLSLLHNVLGMFSVRQKMGSSFRGRLRNNLDLTKISGTVLHENLLLVYSLRNRIVHNGYRMASNSAEFCDKAVISLYYLLSRHCTDDRVVEYLFTLHQQYFLHKNLLGQLLDLDRIARWNLAERPDGEILDVDDPEAMDEFFFGSIRFTDADRRSV</sequence>
<dbReference type="KEGG" id="slut:H9L13_06850"/>
<dbReference type="RefSeq" id="WP_187537042.1">
    <property type="nucleotide sequence ID" value="NZ_BAABJT010000001.1"/>
</dbReference>
<protein>
    <recommendedName>
        <fullName evidence="3">Apea-like HEPN domain-containing protein</fullName>
    </recommendedName>
</protein>
<evidence type="ECO:0000313" key="2">
    <source>
        <dbReference type="Proteomes" id="UP000515971"/>
    </source>
</evidence>
<evidence type="ECO:0000313" key="1">
    <source>
        <dbReference type="EMBL" id="QNN66450.1"/>
    </source>
</evidence>
<name>A0A7G9SF25_9SPHN</name>
<evidence type="ECO:0008006" key="3">
    <source>
        <dbReference type="Google" id="ProtNLM"/>
    </source>
</evidence>
<proteinExistence type="predicted"/>
<accession>A0A7G9SF25</accession>